<evidence type="ECO:0000256" key="1">
    <source>
        <dbReference type="SAM" id="MobiDB-lite"/>
    </source>
</evidence>
<name>A0ABV2A613_9ACTN</name>
<feature type="compositionally biased region" description="Basic and acidic residues" evidence="1">
    <location>
        <begin position="747"/>
        <end position="761"/>
    </location>
</feature>
<feature type="domain" description="DUF8128" evidence="3">
    <location>
        <begin position="73"/>
        <end position="183"/>
    </location>
</feature>
<evidence type="ECO:0000313" key="4">
    <source>
        <dbReference type="EMBL" id="MES0838290.1"/>
    </source>
</evidence>
<protein>
    <submittedName>
        <fullName evidence="4">Type IV secretion system DNA-binding domain-containing protein</fullName>
    </submittedName>
</protein>
<feature type="domain" description="Type IV secretion system coupling protein TraD DNA-binding" evidence="2">
    <location>
        <begin position="590"/>
        <end position="687"/>
    </location>
</feature>
<feature type="region of interest" description="Disordered" evidence="1">
    <location>
        <begin position="330"/>
        <end position="353"/>
    </location>
</feature>
<dbReference type="InterPro" id="IPR019476">
    <property type="entry name" value="T4SS_TraD_DNA-bd"/>
</dbReference>
<dbReference type="Pfam" id="PF10412">
    <property type="entry name" value="TrwB_AAD_bind"/>
    <property type="match status" value="1"/>
</dbReference>
<evidence type="ECO:0000259" key="3">
    <source>
        <dbReference type="Pfam" id="PF26449"/>
    </source>
</evidence>
<comment type="caution">
    <text evidence="4">The sequence shown here is derived from an EMBL/GenBank/DDBJ whole genome shotgun (WGS) entry which is preliminary data.</text>
</comment>
<dbReference type="InterPro" id="IPR058441">
    <property type="entry name" value="DUF8128"/>
</dbReference>
<dbReference type="EMBL" id="JBEQNB010000026">
    <property type="protein sequence ID" value="MES0838290.1"/>
    <property type="molecule type" value="Genomic_DNA"/>
</dbReference>
<evidence type="ECO:0000259" key="2">
    <source>
        <dbReference type="Pfam" id="PF10412"/>
    </source>
</evidence>
<sequence>MSALFPATAAATAGAALLLWAASVIALRLARTAYLSRGAHTLEIHAPPRTTVDHALAFWTHTLGLLRPRWTHRLVPPHLAWEYVASADGVRIQIWVPGTVDARALARAVAADWPGATTRLRRATAAVPRGEHVTGSWQRLARGDQYPLRTGFTDDPLRNLFGELSDLTPGQHAVVRVCARPAGPRRAAGARTAAARLRGLGTPLLATGTPFRGGGRTTLYPGTADDVRAILTKAASPRLACQVIVLTSTEHPGRPAAGRLRARAKGITAFLSAYTSGLNGFRRQWTPFPGLWTGRRHLARGSLLSTAELAAIAHLPTDAAVPGLTRAGARRVAPDPRAPRAGRVLGEADAGPRRPVATGIAEARQHTHVIGKTGSGKSTLLARMVLQDAEAGRSALLLDPRGDLVLDVLDRLPRRSVDATVLFDPADPTPPPRLNVLRLGTPEHAADTLTGIFRRIHASSWGPRTEDILRATSLTLARAQDPGLTIGHIPRLLADDAFRTGVLRGQRPDTALDDFWHWYTLQSPQMRAAATDPLLNKLRAILLRPWAASVLASGASTVDLPHLLDHGGLILMRLPKGRLGEDTASLVGTLVLAAAWNAVTARATTPEHRRPDTCLYLDEAANFLRLPGSVADMLAEARGYRTAMVIAHQELGQLPPATRAAVAANCRTKVFFTTSPDDAATLAQHTLPHLNAHDLSHLGPHQAAVRTLHGAAELPASTMRTEPLPEPVNGRARQVRKAARRFAPQPERTRRTDPRRQEHHR</sequence>
<dbReference type="Gene3D" id="3.40.50.300">
    <property type="entry name" value="P-loop containing nucleotide triphosphate hydrolases"/>
    <property type="match status" value="2"/>
</dbReference>
<dbReference type="PANTHER" id="PTHR30121">
    <property type="entry name" value="UNCHARACTERIZED PROTEIN YJGR-RELATED"/>
    <property type="match status" value="1"/>
</dbReference>
<dbReference type="GO" id="GO:0003677">
    <property type="term" value="F:DNA binding"/>
    <property type="evidence" value="ECO:0007669"/>
    <property type="project" value="UniProtKB-KW"/>
</dbReference>
<dbReference type="RefSeq" id="WP_352987075.1">
    <property type="nucleotide sequence ID" value="NZ_JBEQNA010000015.1"/>
</dbReference>
<organism evidence="4 5">
    <name type="scientific">Nocardiopsis tropica</name>
    <dbReference type="NCBI Taxonomy" id="109330"/>
    <lineage>
        <taxon>Bacteria</taxon>
        <taxon>Bacillati</taxon>
        <taxon>Actinomycetota</taxon>
        <taxon>Actinomycetes</taxon>
        <taxon>Streptosporangiales</taxon>
        <taxon>Nocardiopsidaceae</taxon>
        <taxon>Nocardiopsis</taxon>
    </lineage>
</organism>
<dbReference type="Pfam" id="PF26449">
    <property type="entry name" value="DUF8128"/>
    <property type="match status" value="1"/>
</dbReference>
<keyword evidence="4" id="KW-0238">DNA-binding</keyword>
<reference evidence="4 5" key="1">
    <citation type="submission" date="2024-06" db="EMBL/GenBank/DDBJ databases">
        <authorList>
            <person name="Bataeva Y.V."/>
            <person name="Grigorian L.N."/>
            <person name="Solomentsev V.I."/>
        </authorList>
    </citation>
    <scope>NUCLEOTIDE SEQUENCE [LARGE SCALE GENOMIC DNA]</scope>
    <source>
        <strain evidence="5">SCPM-O-B-12605 (RCAM04882)</strain>
    </source>
</reference>
<dbReference type="SUPFAM" id="SSF52540">
    <property type="entry name" value="P-loop containing nucleoside triphosphate hydrolases"/>
    <property type="match status" value="1"/>
</dbReference>
<gene>
    <name evidence="4" type="ORF">ABUK86_31305</name>
</gene>
<feature type="region of interest" description="Disordered" evidence="1">
    <location>
        <begin position="720"/>
        <end position="761"/>
    </location>
</feature>
<dbReference type="CDD" id="cd01127">
    <property type="entry name" value="TrwB_TraG_TraD_VirD4"/>
    <property type="match status" value="2"/>
</dbReference>
<accession>A0ABV2A613</accession>
<proteinExistence type="predicted"/>
<dbReference type="InterPro" id="IPR051162">
    <property type="entry name" value="T4SS_component"/>
</dbReference>
<dbReference type="Proteomes" id="UP001432401">
    <property type="component" value="Unassembled WGS sequence"/>
</dbReference>
<dbReference type="InterPro" id="IPR027417">
    <property type="entry name" value="P-loop_NTPase"/>
</dbReference>
<keyword evidence="5" id="KW-1185">Reference proteome</keyword>
<dbReference type="PANTHER" id="PTHR30121:SF11">
    <property type="entry name" value="AAA+ ATPASE DOMAIN-CONTAINING PROTEIN"/>
    <property type="match status" value="1"/>
</dbReference>
<evidence type="ECO:0000313" key="5">
    <source>
        <dbReference type="Proteomes" id="UP001432401"/>
    </source>
</evidence>